<proteinExistence type="predicted"/>
<protein>
    <submittedName>
        <fullName evidence="1">Uncharacterized protein</fullName>
    </submittedName>
</protein>
<dbReference type="Proteomes" id="UP001267407">
    <property type="component" value="Unassembled WGS sequence"/>
</dbReference>
<keyword evidence="2" id="KW-1185">Reference proteome</keyword>
<sequence>MSVVITITQVDCRKADIVETVVLSLEAPNEGERFEVTKDNLIIFGGVYEFQLSVSCVNMAMSFSLINESYVVLRYGGVVTGNAHFDVSLGAGQLVEVLLEVN</sequence>
<dbReference type="EMBL" id="JAVMBO010000003">
    <property type="protein sequence ID" value="MDS1309079.1"/>
    <property type="molecule type" value="Genomic_DNA"/>
</dbReference>
<organism evidence="1 2">
    <name type="scientific">Marinobacter xiaoshiensis</name>
    <dbReference type="NCBI Taxonomy" id="3073652"/>
    <lineage>
        <taxon>Bacteria</taxon>
        <taxon>Pseudomonadati</taxon>
        <taxon>Pseudomonadota</taxon>
        <taxon>Gammaproteobacteria</taxon>
        <taxon>Pseudomonadales</taxon>
        <taxon>Marinobacteraceae</taxon>
        <taxon>Marinobacter</taxon>
    </lineage>
</organism>
<reference evidence="1" key="1">
    <citation type="submission" date="2023-09" db="EMBL/GenBank/DDBJ databases">
        <title>Marinobacter sediminicola sp. nov. and Marinobacter maritimum sp. nov., isolated from marine sediment.</title>
        <authorList>
            <person name="An J."/>
        </authorList>
    </citation>
    <scope>NUCLEOTIDE SEQUENCE</scope>
    <source>
        <strain evidence="1">F60267</strain>
    </source>
</reference>
<name>A0ABU2HDC1_9GAMM</name>
<evidence type="ECO:0000313" key="1">
    <source>
        <dbReference type="EMBL" id="MDS1309079.1"/>
    </source>
</evidence>
<gene>
    <name evidence="1" type="ORF">RKA07_03045</name>
</gene>
<comment type="caution">
    <text evidence="1">The sequence shown here is derived from an EMBL/GenBank/DDBJ whole genome shotgun (WGS) entry which is preliminary data.</text>
</comment>
<evidence type="ECO:0000313" key="2">
    <source>
        <dbReference type="Proteomes" id="UP001267407"/>
    </source>
</evidence>
<accession>A0ABU2HDC1</accession>
<dbReference type="RefSeq" id="WP_310965521.1">
    <property type="nucleotide sequence ID" value="NZ_JAVMBO010000003.1"/>
</dbReference>